<comment type="similarity">
    <text evidence="2">Belongs to the flavin monoamine oxidase family.</text>
</comment>
<evidence type="ECO:0000256" key="4">
    <source>
        <dbReference type="PIRSR" id="PIRSR601613-1"/>
    </source>
</evidence>
<evidence type="ECO:0000256" key="3">
    <source>
        <dbReference type="ARBA" id="ARBA00023002"/>
    </source>
</evidence>
<dbReference type="GO" id="GO:0050232">
    <property type="term" value="F:putrescine oxidase activity"/>
    <property type="evidence" value="ECO:0007669"/>
    <property type="project" value="UniProtKB-EC"/>
</dbReference>
<dbReference type="SUPFAM" id="SSF51905">
    <property type="entry name" value="FAD/NAD(P)-binding domain"/>
    <property type="match status" value="1"/>
</dbReference>
<gene>
    <name evidence="6" type="primary">puo</name>
    <name evidence="6" type="ORF">DSM104329_03674</name>
</gene>
<evidence type="ECO:0000259" key="5">
    <source>
        <dbReference type="Pfam" id="PF01593"/>
    </source>
</evidence>
<feature type="binding site" evidence="4">
    <location>
        <position position="339"/>
    </location>
    <ligand>
        <name>substrate</name>
    </ligand>
</feature>
<accession>A0A9E7C214</accession>
<dbReference type="PRINTS" id="PR00757">
    <property type="entry name" value="AMINEOXDASEF"/>
</dbReference>
<dbReference type="PANTHER" id="PTHR43563:SF1">
    <property type="entry name" value="AMINE OXIDASE [FLAVIN-CONTAINING] B"/>
    <property type="match status" value="1"/>
</dbReference>
<dbReference type="EMBL" id="CP087164">
    <property type="protein sequence ID" value="UGS37259.1"/>
    <property type="molecule type" value="Genomic_DNA"/>
</dbReference>
<name>A0A9E7C214_9ACTN</name>
<evidence type="ECO:0000313" key="7">
    <source>
        <dbReference type="Proteomes" id="UP001162834"/>
    </source>
</evidence>
<keyword evidence="7" id="KW-1185">Reference proteome</keyword>
<evidence type="ECO:0000313" key="6">
    <source>
        <dbReference type="EMBL" id="UGS37259.1"/>
    </source>
</evidence>
<dbReference type="InterPro" id="IPR036188">
    <property type="entry name" value="FAD/NAD-bd_sf"/>
</dbReference>
<evidence type="ECO:0000256" key="1">
    <source>
        <dbReference type="ARBA" id="ARBA00001974"/>
    </source>
</evidence>
<feature type="binding site" evidence="4">
    <location>
        <position position="20"/>
    </location>
    <ligand>
        <name>FAD</name>
        <dbReference type="ChEBI" id="CHEBI:57692"/>
    </ligand>
</feature>
<feature type="binding site" evidence="4">
    <location>
        <position position="424"/>
    </location>
    <ligand>
        <name>FAD</name>
        <dbReference type="ChEBI" id="CHEBI:57692"/>
    </ligand>
</feature>
<dbReference type="Gene3D" id="1.10.405.10">
    <property type="entry name" value="Guanine Nucleotide Dissociation Inhibitor, domain 1"/>
    <property type="match status" value="1"/>
</dbReference>
<feature type="domain" description="Amine oxidase" evidence="5">
    <location>
        <begin position="19"/>
        <end position="447"/>
    </location>
</feature>
<dbReference type="InterPro" id="IPR050703">
    <property type="entry name" value="Flavin_MAO"/>
</dbReference>
<reference evidence="6" key="1">
    <citation type="journal article" date="2022" name="Int. J. Syst. Evol. Microbiol.">
        <title>Pseudomonas aegrilactucae sp. nov. and Pseudomonas morbosilactucae sp. nov., pathogens causing bacterial rot of lettuce in Japan.</title>
        <authorList>
            <person name="Sawada H."/>
            <person name="Fujikawa T."/>
            <person name="Satou M."/>
        </authorList>
    </citation>
    <scope>NUCLEOTIDE SEQUENCE</scope>
    <source>
        <strain evidence="6">0166_1</strain>
    </source>
</reference>
<feature type="binding site" evidence="4">
    <location>
        <position position="234"/>
    </location>
    <ligand>
        <name>FAD</name>
        <dbReference type="ChEBI" id="CHEBI:57692"/>
    </ligand>
</feature>
<dbReference type="Gene3D" id="3.50.50.60">
    <property type="entry name" value="FAD/NAD(P)-binding domain"/>
    <property type="match status" value="1"/>
</dbReference>
<keyword evidence="3 6" id="KW-0560">Oxidoreductase</keyword>
<dbReference type="Proteomes" id="UP001162834">
    <property type="component" value="Chromosome"/>
</dbReference>
<dbReference type="InterPro" id="IPR002937">
    <property type="entry name" value="Amino_oxidase"/>
</dbReference>
<dbReference type="EC" id="1.4.3.10" evidence="6"/>
<dbReference type="Gene3D" id="3.90.660.10">
    <property type="match status" value="1"/>
</dbReference>
<dbReference type="Pfam" id="PF01593">
    <property type="entry name" value="Amino_oxidase"/>
    <property type="match status" value="1"/>
</dbReference>
<proteinExistence type="inferred from homology"/>
<protein>
    <submittedName>
        <fullName evidence="6">Putrescine oxidase</fullName>
        <ecNumber evidence="6">1.4.3.10</ecNumber>
    </submittedName>
</protein>
<comment type="cofactor">
    <cofactor evidence="1">
        <name>FAD</name>
        <dbReference type="ChEBI" id="CHEBI:57692"/>
    </cofactor>
</comment>
<dbReference type="AlphaFoldDB" id="A0A9E7C214"/>
<dbReference type="SUPFAM" id="SSF54373">
    <property type="entry name" value="FAD-linked reductases, C-terminal domain"/>
    <property type="match status" value="1"/>
</dbReference>
<dbReference type="RefSeq" id="WP_259311316.1">
    <property type="nucleotide sequence ID" value="NZ_CP087164.1"/>
</dbReference>
<evidence type="ECO:0000256" key="2">
    <source>
        <dbReference type="ARBA" id="ARBA00005995"/>
    </source>
</evidence>
<sequence>MTLPALPERADVVVVGAGISGLVAARRLAAAGVDVAVVEARDRVGGRLKRVVTPSGRVLEAGGELVGEHMASIRALADELGVPIIPMGVGEGQLVRYHEGERLLEAFPYEKTPDSGAALHAATKALDAMAAQVPIEDPWNAPRAAEWDAQTLLQWVDANVADPGARAGLAAEFYFMGGAFEELSLLFCLWTLHAMGLWEQWEMGTSHRLQGGTSDLVTRVAEPLRDRIFEQAPVRRVEHAAGGVTVHTDRGAIRAEALVVAIAPALCPRIEWEPRLPPARDRLQDRYLMGHGIKFQAIYDEPWWREKGYMGLGLGQDPVWVLVDATGPDDEGAGRLVGFAPITGRDVARWSDVMGDEEAAKQLFVEQVGNYFGDGPAPVEVHLFSWVGDPWSLGCGTGLGCGTLSTVGPSLRAPIGPIVWAGAETGLPQNDWIEGAISAGERASREALERVGAAAG</sequence>
<feature type="binding site" evidence="4">
    <location>
        <begin position="39"/>
        <end position="40"/>
    </location>
    <ligand>
        <name>FAD</name>
        <dbReference type="ChEBI" id="CHEBI:57692"/>
    </ligand>
</feature>
<organism evidence="6 7">
    <name type="scientific">Capillimicrobium parvum</name>
    <dbReference type="NCBI Taxonomy" id="2884022"/>
    <lineage>
        <taxon>Bacteria</taxon>
        <taxon>Bacillati</taxon>
        <taxon>Actinomycetota</taxon>
        <taxon>Thermoleophilia</taxon>
        <taxon>Solirubrobacterales</taxon>
        <taxon>Capillimicrobiaceae</taxon>
        <taxon>Capillimicrobium</taxon>
    </lineage>
</organism>
<dbReference type="KEGG" id="sbae:DSM104329_03674"/>
<dbReference type="InterPro" id="IPR001613">
    <property type="entry name" value="Flavin_amine_oxidase"/>
</dbReference>
<dbReference type="PANTHER" id="PTHR43563">
    <property type="entry name" value="AMINE OXIDASE"/>
    <property type="match status" value="1"/>
</dbReference>